<feature type="compositionally biased region" description="Low complexity" evidence="9">
    <location>
        <begin position="1"/>
        <end position="22"/>
    </location>
</feature>
<feature type="region of interest" description="Disordered" evidence="9">
    <location>
        <begin position="1"/>
        <end position="66"/>
    </location>
</feature>
<dbReference type="GO" id="GO:0005886">
    <property type="term" value="C:plasma membrane"/>
    <property type="evidence" value="ECO:0007669"/>
    <property type="project" value="TreeGrafter"/>
</dbReference>
<evidence type="ECO:0000256" key="4">
    <source>
        <dbReference type="ARBA" id="ARBA00022968"/>
    </source>
</evidence>
<evidence type="ECO:0000256" key="1">
    <source>
        <dbReference type="ARBA" id="ARBA00004606"/>
    </source>
</evidence>
<dbReference type="InterPro" id="IPR000757">
    <property type="entry name" value="Beta-glucanase-like"/>
</dbReference>
<feature type="transmembrane region" description="Helical" evidence="10">
    <location>
        <begin position="194"/>
        <end position="213"/>
    </location>
</feature>
<keyword evidence="3 10" id="KW-0812">Transmembrane</keyword>
<reference evidence="12 13" key="2">
    <citation type="journal article" date="2014" name="J. Gen. Appl. Microbiol.">
        <title>The early diverging ascomycetous budding yeast Saitoella complicata has three histone deacetylases belonging to the Clr6, Hos2, and Rpd3 lineages.</title>
        <authorList>
            <person name="Nishida H."/>
            <person name="Matsumoto T."/>
            <person name="Kondo S."/>
            <person name="Hamamoto M."/>
            <person name="Yoshikawa H."/>
        </authorList>
    </citation>
    <scope>NUCLEOTIDE SEQUENCE [LARGE SCALE GENOMIC DNA]</scope>
    <source>
        <strain evidence="12 13">NRRL Y-17804</strain>
    </source>
</reference>
<evidence type="ECO:0000256" key="3">
    <source>
        <dbReference type="ARBA" id="ARBA00022692"/>
    </source>
</evidence>
<comment type="subcellular location">
    <subcellularLocation>
        <location evidence="1">Membrane</location>
        <topology evidence="1">Single-pass type II membrane protein</topology>
    </subcellularLocation>
</comment>
<dbReference type="InterPro" id="IPR005629">
    <property type="entry name" value="Skn1/Kre6/Sbg1"/>
</dbReference>
<feature type="domain" description="GH16" evidence="11">
    <location>
        <begin position="253"/>
        <end position="599"/>
    </location>
</feature>
<name>A0A0E9N7Y6_SAICN</name>
<reference evidence="12 13" key="3">
    <citation type="journal article" date="2015" name="Genome Announc.">
        <title>Draft Genome Sequence of the Archiascomycetous Yeast Saitoella complicata.</title>
        <authorList>
            <person name="Yamauchi K."/>
            <person name="Kondo S."/>
            <person name="Hamamoto M."/>
            <person name="Takahashi Y."/>
            <person name="Ogura Y."/>
            <person name="Hayashi T."/>
            <person name="Nishida H."/>
        </authorList>
    </citation>
    <scope>NUCLEOTIDE SEQUENCE [LARGE SCALE GENOMIC DNA]</scope>
    <source>
        <strain evidence="12 13">NRRL Y-17804</strain>
    </source>
</reference>
<dbReference type="Gene3D" id="2.60.120.200">
    <property type="match status" value="1"/>
</dbReference>
<dbReference type="CDD" id="cd02180">
    <property type="entry name" value="GH16_fungal_KRE6_glucanase"/>
    <property type="match status" value="1"/>
</dbReference>
<evidence type="ECO:0000313" key="13">
    <source>
        <dbReference type="Proteomes" id="UP000033140"/>
    </source>
</evidence>
<dbReference type="GO" id="GO:0031505">
    <property type="term" value="P:fungal-type cell wall organization"/>
    <property type="evidence" value="ECO:0007669"/>
    <property type="project" value="TreeGrafter"/>
</dbReference>
<accession>A0A0E9N7Y6</accession>
<evidence type="ECO:0000256" key="9">
    <source>
        <dbReference type="SAM" id="MobiDB-lite"/>
    </source>
</evidence>
<dbReference type="SUPFAM" id="SSF49899">
    <property type="entry name" value="Concanavalin A-like lectins/glucanases"/>
    <property type="match status" value="1"/>
</dbReference>
<keyword evidence="13" id="KW-1185">Reference proteome</keyword>
<dbReference type="Proteomes" id="UP000033140">
    <property type="component" value="Unassembled WGS sequence"/>
</dbReference>
<evidence type="ECO:0000313" key="12">
    <source>
        <dbReference type="EMBL" id="GAO46027.1"/>
    </source>
</evidence>
<dbReference type="GO" id="GO:0005789">
    <property type="term" value="C:endoplasmic reticulum membrane"/>
    <property type="evidence" value="ECO:0007669"/>
    <property type="project" value="TreeGrafter"/>
</dbReference>
<evidence type="ECO:0000256" key="6">
    <source>
        <dbReference type="ARBA" id="ARBA00023136"/>
    </source>
</evidence>
<dbReference type="GO" id="GO:0006078">
    <property type="term" value="P:(1-&gt;6)-beta-D-glucan biosynthetic process"/>
    <property type="evidence" value="ECO:0007669"/>
    <property type="project" value="TreeGrafter"/>
</dbReference>
<proteinExistence type="inferred from homology"/>
<dbReference type="EMBL" id="BACD03000002">
    <property type="protein sequence ID" value="GAO46027.1"/>
    <property type="molecule type" value="Genomic_DNA"/>
</dbReference>
<dbReference type="PANTHER" id="PTHR31361">
    <property type="entry name" value="BETA-GLUCAN SYNTHESIS-ASSOCIATED PROTEIN KRE6-RELATED"/>
    <property type="match status" value="1"/>
</dbReference>
<sequence>MPQRSSSHYTYGSGSGSGSSSSMRAEDEITPLPPTATRPGTYGQPFTSTATTAVPTPVASRPSSSYFKSVSLDPAFAATAPHSRAGSISDGFGRYPRHSSQDYSGYNSPAMGAQSPTDSNSPDMEKGAVFVGANTAATASMLSLNGEESGLVSDWEWADWKEADDDLHDPNTPDPKPGFKDAVSREGAAKLGSLLVMVLGALVLFIVWPALVFTGHSSPHKKTSTTESLTSHTFGTLGAIRTSLIDPDTPEQYYTKTAPHDGRTLKLVFSDEFNQDGRSFYPGDDQFWEAVDIHYAATNDLEWYDPDQVTTANGTLRLRIDAIESHNLDYRSGMLQSWNKLCYKGGLIEVSASLPGKTSKPGFWPGIWTMGNIGRPGYLATTEGVWPYSYDSCDAGITPNQSDPGGLSYLPGQRLNKCTCSGEDHPNQGVGRGAPEIDALEGAADGSSGLGQATQSGQFAPYDIFYVPNTDYMCIYNTSVSSWNGWRGGPFQQALSGVTNLNNDWYGGKKYQTYGFEYKPGSTEGYIDFTVGDSKTWSMVGSAVGPNGNIGQRLVSEEPMSIIMNLGLSTSWTYIDWPALEFPSTMYIDYVRIYQDEDDDTMSLTCDPPGFPTTQYIEDHRNAYDNANLTSWEDAGYSFPQNTLMNGCSILIYVTMVSESIDIEAGLERELAMVCIYLRLIKKHGRFSERRFL</sequence>
<keyword evidence="8" id="KW-0961">Cell wall biogenesis/degradation</keyword>
<dbReference type="GO" id="GO:0015926">
    <property type="term" value="F:glucosidase activity"/>
    <property type="evidence" value="ECO:0007669"/>
    <property type="project" value="TreeGrafter"/>
</dbReference>
<evidence type="ECO:0000259" key="11">
    <source>
        <dbReference type="PROSITE" id="PS51762"/>
    </source>
</evidence>
<evidence type="ECO:0000256" key="7">
    <source>
        <dbReference type="ARBA" id="ARBA00023180"/>
    </source>
</evidence>
<organism evidence="12 13">
    <name type="scientific">Saitoella complicata (strain BCRC 22490 / CBS 7301 / JCM 7358 / NBRC 10748 / NRRL Y-17804)</name>
    <dbReference type="NCBI Taxonomy" id="698492"/>
    <lineage>
        <taxon>Eukaryota</taxon>
        <taxon>Fungi</taxon>
        <taxon>Dikarya</taxon>
        <taxon>Ascomycota</taxon>
        <taxon>Taphrinomycotina</taxon>
        <taxon>Taphrinomycotina incertae sedis</taxon>
        <taxon>Saitoella</taxon>
    </lineage>
</organism>
<reference evidence="12 13" key="1">
    <citation type="journal article" date="2011" name="J. Gen. Appl. Microbiol.">
        <title>Draft genome sequencing of the enigmatic yeast Saitoella complicata.</title>
        <authorList>
            <person name="Nishida H."/>
            <person name="Hamamoto M."/>
            <person name="Sugiyama J."/>
        </authorList>
    </citation>
    <scope>NUCLEOTIDE SEQUENCE [LARGE SCALE GENOMIC DNA]</scope>
    <source>
        <strain evidence="12 13">NRRL Y-17804</strain>
    </source>
</reference>
<dbReference type="PANTHER" id="PTHR31361:SF1">
    <property type="entry name" value="BETA-GLUCAN SYNTHESIS-ASSOCIATED PROTEIN KRE6-RELATED"/>
    <property type="match status" value="1"/>
</dbReference>
<comment type="caution">
    <text evidence="12">The sequence shown here is derived from an EMBL/GenBank/DDBJ whole genome shotgun (WGS) entry which is preliminary data.</text>
</comment>
<gene>
    <name evidence="12" type="ORF">G7K_0272-t1</name>
</gene>
<feature type="region of interest" description="Disordered" evidence="9">
    <location>
        <begin position="79"/>
        <end position="125"/>
    </location>
</feature>
<dbReference type="STRING" id="698492.A0A0E9N7Y6"/>
<keyword evidence="5 10" id="KW-1133">Transmembrane helix</keyword>
<protein>
    <recommendedName>
        <fullName evidence="11">GH16 domain-containing protein</fullName>
    </recommendedName>
</protein>
<dbReference type="OMA" id="SINMESM"/>
<dbReference type="PROSITE" id="PS51762">
    <property type="entry name" value="GH16_2"/>
    <property type="match status" value="1"/>
</dbReference>
<dbReference type="InterPro" id="IPR013320">
    <property type="entry name" value="ConA-like_dom_sf"/>
</dbReference>
<evidence type="ECO:0000256" key="2">
    <source>
        <dbReference type="ARBA" id="ARBA00010962"/>
    </source>
</evidence>
<keyword evidence="7" id="KW-0325">Glycoprotein</keyword>
<evidence type="ECO:0000256" key="10">
    <source>
        <dbReference type="SAM" id="Phobius"/>
    </source>
</evidence>
<evidence type="ECO:0000256" key="5">
    <source>
        <dbReference type="ARBA" id="ARBA00022989"/>
    </source>
</evidence>
<dbReference type="AlphaFoldDB" id="A0A0E9N7Y6"/>
<comment type="similarity">
    <text evidence="2">Belongs to the SKN1/KRE6 family.</text>
</comment>
<feature type="compositionally biased region" description="Low complexity" evidence="9">
    <location>
        <begin position="47"/>
        <end position="60"/>
    </location>
</feature>
<keyword evidence="6 10" id="KW-0472">Membrane</keyword>
<keyword evidence="4" id="KW-0735">Signal-anchor</keyword>
<evidence type="ECO:0000256" key="8">
    <source>
        <dbReference type="ARBA" id="ARBA00023316"/>
    </source>
</evidence>
<dbReference type="Pfam" id="PF03935">
    <property type="entry name" value="SKN1_KRE6_Sbg1"/>
    <property type="match status" value="1"/>
</dbReference>